<dbReference type="CDD" id="cd07440">
    <property type="entry name" value="RGS"/>
    <property type="match status" value="1"/>
</dbReference>
<evidence type="ECO:0000313" key="3">
    <source>
        <dbReference type="EMBL" id="ANB11146.1"/>
    </source>
</evidence>
<dbReference type="InterPro" id="IPR044926">
    <property type="entry name" value="RGS_subdomain_2"/>
</dbReference>
<dbReference type="Pfam" id="PF00615">
    <property type="entry name" value="RGS"/>
    <property type="match status" value="1"/>
</dbReference>
<dbReference type="EMBL" id="CP014500">
    <property type="protein sequence ID" value="ANB11146.1"/>
    <property type="molecule type" value="Genomic_DNA"/>
</dbReference>
<feature type="compositionally biased region" description="Basic residues" evidence="1">
    <location>
        <begin position="370"/>
        <end position="380"/>
    </location>
</feature>
<dbReference type="Proteomes" id="UP000189580">
    <property type="component" value="Chromosome c"/>
</dbReference>
<dbReference type="InterPro" id="IPR036305">
    <property type="entry name" value="RGS_sf"/>
</dbReference>
<dbReference type="InterPro" id="IPR016137">
    <property type="entry name" value="RGS"/>
</dbReference>
<feature type="region of interest" description="Disordered" evidence="1">
    <location>
        <begin position="307"/>
        <end position="390"/>
    </location>
</feature>
<accession>A0A167C2R2</accession>
<sequence>MKSSKIFPFKGERKKGGDGVELNREIANVEAPIAQITSTHAGSMLGHRTEQKYPPLESIISNQSSAPYTLSNLQEYLRTIHCQEPLDLILMGYQFSTLFTSDETSISIAEKADKINEVRQLWNKIVSTFLLDSSPQEVNLPGELREHFYLIPVSQSVTTENYKHLQQAIEYAKDIIKENNFMLFIRNTQTMGALKANTRAKIQLNTSFMDQDHSIGHGRGYSIGSSPTLNNPPHPLGCPQSNERSLRAASLAVPSKRNHRCISPTFPQIVDDGNLITTTTTSTFPSTLNANVEEDISRWTLQEPVRMFNRSPSPGTGKSPGASPGRTISPSPTPSPRLSPVPASKSKKDLKNGPGVDSVTAVNASTFPHLLKRMSGKLKIRQQSSAHTPP</sequence>
<keyword evidence="4" id="KW-1185">Reference proteome</keyword>
<feature type="domain" description="RGS" evidence="2">
    <location>
        <begin position="67"/>
        <end position="187"/>
    </location>
</feature>
<name>A0A167C2R2_9ASCO</name>
<organism evidence="3 4">
    <name type="scientific">Sugiyamaella lignohabitans</name>
    <dbReference type="NCBI Taxonomy" id="796027"/>
    <lineage>
        <taxon>Eukaryota</taxon>
        <taxon>Fungi</taxon>
        <taxon>Dikarya</taxon>
        <taxon>Ascomycota</taxon>
        <taxon>Saccharomycotina</taxon>
        <taxon>Dipodascomycetes</taxon>
        <taxon>Dipodascales</taxon>
        <taxon>Trichomonascaceae</taxon>
        <taxon>Sugiyamaella</taxon>
    </lineage>
</organism>
<dbReference type="Gene3D" id="1.10.167.10">
    <property type="entry name" value="Regulator of G-protein Signalling 4, domain 2"/>
    <property type="match status" value="1"/>
</dbReference>
<dbReference type="RefSeq" id="XP_018733623.1">
    <property type="nucleotide sequence ID" value="XM_018880987.1"/>
</dbReference>
<dbReference type="AlphaFoldDB" id="A0A167C2R2"/>
<gene>
    <name evidence="3" type="ORF">AWJ20_3946</name>
</gene>
<dbReference type="OrthoDB" id="10266999at2759"/>
<evidence type="ECO:0000256" key="1">
    <source>
        <dbReference type="SAM" id="MobiDB-lite"/>
    </source>
</evidence>
<evidence type="ECO:0000313" key="4">
    <source>
        <dbReference type="Proteomes" id="UP000189580"/>
    </source>
</evidence>
<dbReference type="KEGG" id="slb:AWJ20_3946"/>
<reference evidence="3 4" key="1">
    <citation type="submission" date="2016-02" db="EMBL/GenBank/DDBJ databases">
        <title>Complete genome sequence and transcriptome regulation of the pentose utilising yeast Sugiyamaella lignohabitans.</title>
        <authorList>
            <person name="Bellasio M."/>
            <person name="Peymann A."/>
            <person name="Valli M."/>
            <person name="Sipitzky M."/>
            <person name="Graf A."/>
            <person name="Sauer M."/>
            <person name="Marx H."/>
            <person name="Mattanovich D."/>
        </authorList>
    </citation>
    <scope>NUCLEOTIDE SEQUENCE [LARGE SCALE GENOMIC DNA]</scope>
    <source>
        <strain evidence="3 4">CBS 10342</strain>
    </source>
</reference>
<dbReference type="GeneID" id="30036023"/>
<dbReference type="SUPFAM" id="SSF48097">
    <property type="entry name" value="Regulator of G-protein signaling, RGS"/>
    <property type="match status" value="1"/>
</dbReference>
<feature type="compositionally biased region" description="Polar residues" evidence="1">
    <location>
        <begin position="381"/>
        <end position="390"/>
    </location>
</feature>
<proteinExistence type="predicted"/>
<protein>
    <recommendedName>
        <fullName evidence="2">RGS domain-containing protein</fullName>
    </recommendedName>
</protein>
<evidence type="ECO:0000259" key="2">
    <source>
        <dbReference type="Pfam" id="PF00615"/>
    </source>
</evidence>